<protein>
    <submittedName>
        <fullName evidence="2">Uncharacterized protein</fullName>
    </submittedName>
</protein>
<keyword evidence="3" id="KW-1185">Reference proteome</keyword>
<name>A0A5D2G0E0_GOSDA</name>
<evidence type="ECO:0000313" key="3">
    <source>
        <dbReference type="Proteomes" id="UP000323506"/>
    </source>
</evidence>
<reference evidence="2 3" key="1">
    <citation type="submission" date="2019-06" db="EMBL/GenBank/DDBJ databases">
        <title>WGS assembly of Gossypium darwinii.</title>
        <authorList>
            <person name="Chen Z.J."/>
            <person name="Sreedasyam A."/>
            <person name="Ando A."/>
            <person name="Song Q."/>
            <person name="De L."/>
            <person name="Hulse-Kemp A."/>
            <person name="Ding M."/>
            <person name="Ye W."/>
            <person name="Kirkbride R."/>
            <person name="Jenkins J."/>
            <person name="Plott C."/>
            <person name="Lovell J."/>
            <person name="Lin Y.-M."/>
            <person name="Vaughn R."/>
            <person name="Liu B."/>
            <person name="Li W."/>
            <person name="Simpson S."/>
            <person name="Scheffler B."/>
            <person name="Saski C."/>
            <person name="Grover C."/>
            <person name="Hu G."/>
            <person name="Conover J."/>
            <person name="Carlson J."/>
            <person name="Shu S."/>
            <person name="Boston L."/>
            <person name="Williams M."/>
            <person name="Peterson D."/>
            <person name="Mcgee K."/>
            <person name="Jones D."/>
            <person name="Wendel J."/>
            <person name="Stelly D."/>
            <person name="Grimwood J."/>
            <person name="Schmutz J."/>
        </authorList>
    </citation>
    <scope>NUCLEOTIDE SEQUENCE [LARGE SCALE GENOMIC DNA]</scope>
    <source>
        <strain evidence="2">1808015.09</strain>
    </source>
</reference>
<sequence length="75" mass="9004">MKSSTMFWDMCEINMTFCPDRNGDARSRKLGRLSEVHCRPRVLCLQFHTYFWLARYLFNASMLFLFVIVQLIPHL</sequence>
<dbReference type="AlphaFoldDB" id="A0A5D2G0E0"/>
<evidence type="ECO:0000313" key="2">
    <source>
        <dbReference type="EMBL" id="TYH11737.1"/>
    </source>
</evidence>
<keyword evidence="1" id="KW-1133">Transmembrane helix</keyword>
<evidence type="ECO:0000256" key="1">
    <source>
        <dbReference type="SAM" id="Phobius"/>
    </source>
</evidence>
<keyword evidence="1" id="KW-0472">Membrane</keyword>
<accession>A0A5D2G0E0</accession>
<gene>
    <name evidence="2" type="ORF">ES288_A06G009600v1</name>
</gene>
<dbReference type="EMBL" id="CM017693">
    <property type="protein sequence ID" value="TYH11737.1"/>
    <property type="molecule type" value="Genomic_DNA"/>
</dbReference>
<proteinExistence type="predicted"/>
<keyword evidence="1" id="KW-0812">Transmembrane</keyword>
<feature type="transmembrane region" description="Helical" evidence="1">
    <location>
        <begin position="49"/>
        <end position="72"/>
    </location>
</feature>
<dbReference type="Proteomes" id="UP000323506">
    <property type="component" value="Chromosome A06"/>
</dbReference>
<organism evidence="2 3">
    <name type="scientific">Gossypium darwinii</name>
    <name type="common">Darwin's cotton</name>
    <name type="synonym">Gossypium barbadense var. darwinii</name>
    <dbReference type="NCBI Taxonomy" id="34276"/>
    <lineage>
        <taxon>Eukaryota</taxon>
        <taxon>Viridiplantae</taxon>
        <taxon>Streptophyta</taxon>
        <taxon>Embryophyta</taxon>
        <taxon>Tracheophyta</taxon>
        <taxon>Spermatophyta</taxon>
        <taxon>Magnoliopsida</taxon>
        <taxon>eudicotyledons</taxon>
        <taxon>Gunneridae</taxon>
        <taxon>Pentapetalae</taxon>
        <taxon>rosids</taxon>
        <taxon>malvids</taxon>
        <taxon>Malvales</taxon>
        <taxon>Malvaceae</taxon>
        <taxon>Malvoideae</taxon>
        <taxon>Gossypium</taxon>
    </lineage>
</organism>